<accession>A0AA40VUC5</accession>
<dbReference type="RefSeq" id="WP_191761245.1">
    <property type="nucleotide sequence ID" value="NZ_VJXY01000053.1"/>
</dbReference>
<organism evidence="1 2">
    <name type="scientific">Komarekiella delphini-convector SJRDD-AB1</name>
    <dbReference type="NCBI Taxonomy" id="2593771"/>
    <lineage>
        <taxon>Bacteria</taxon>
        <taxon>Bacillati</taxon>
        <taxon>Cyanobacteriota</taxon>
        <taxon>Cyanophyceae</taxon>
        <taxon>Nostocales</taxon>
        <taxon>Nostocaceae</taxon>
        <taxon>Komarekiella</taxon>
        <taxon>Komarekiella delphini-convector</taxon>
    </lineage>
</organism>
<dbReference type="EMBL" id="VJXY01000053">
    <property type="protein sequence ID" value="MBD6620039.1"/>
    <property type="molecule type" value="Genomic_DNA"/>
</dbReference>
<evidence type="ECO:0000313" key="2">
    <source>
        <dbReference type="Proteomes" id="UP001165986"/>
    </source>
</evidence>
<comment type="caution">
    <text evidence="1">The sequence shown here is derived from an EMBL/GenBank/DDBJ whole genome shotgun (WGS) entry which is preliminary data.</text>
</comment>
<reference evidence="1" key="1">
    <citation type="submission" date="2019-07" db="EMBL/GenBank/DDBJ databases">
        <title>Toxilogical consequences of a new and cryptic species of cyanobacteria (Komarekiella delphini-convector) recovered from the epidermis of a bottlenose dolphin and 1500 ft. in the air.</title>
        <authorList>
            <person name="Brown A.O."/>
            <person name="Dvorak P."/>
            <person name="Villanueva C.D."/>
            <person name="Foss A.J."/>
            <person name="Garvey A.D."/>
            <person name="Gibson Q.A."/>
            <person name="Johansen J.R."/>
            <person name="Casamatta D.A."/>
        </authorList>
    </citation>
    <scope>NUCLEOTIDE SEQUENCE</scope>
    <source>
        <strain evidence="1">SJRDD-AB1</strain>
    </source>
</reference>
<dbReference type="AlphaFoldDB" id="A0AA40VUC5"/>
<protein>
    <submittedName>
        <fullName evidence="1">Uncharacterized protein</fullName>
    </submittedName>
</protein>
<keyword evidence="2" id="KW-1185">Reference proteome</keyword>
<dbReference type="Proteomes" id="UP001165986">
    <property type="component" value="Unassembled WGS sequence"/>
</dbReference>
<sequence length="113" mass="13204">MKQPCFDCPFQNSVKYALCQAKAHDILHRITHDKAFHCHKTVNYSQSHEGQVTSESRLCFGAVLFLENTVRGGCRSNVMFRFALMRKEFKLDDLRQDENVYQSFEEFIEGVSY</sequence>
<name>A0AA40VUC5_9NOST</name>
<evidence type="ECO:0000313" key="1">
    <source>
        <dbReference type="EMBL" id="MBD6620039.1"/>
    </source>
</evidence>
<proteinExistence type="predicted"/>
<gene>
    <name evidence="1" type="ORF">FNW02_30645</name>
</gene>